<dbReference type="PANTHER" id="PTHR22923">
    <property type="entry name" value="CEREBELLIN-RELATED"/>
    <property type="match status" value="1"/>
</dbReference>
<feature type="domain" description="C1q" evidence="4">
    <location>
        <begin position="182"/>
        <end position="314"/>
    </location>
</feature>
<proteinExistence type="predicted"/>
<dbReference type="EnsemblMetazoa" id="G30781.4">
    <property type="protein sequence ID" value="G30781.4:cds"/>
    <property type="gene ID" value="G30781"/>
</dbReference>
<name>A0A8W8M0Y7_MAGGI</name>
<dbReference type="Proteomes" id="UP000005408">
    <property type="component" value="Unassembled WGS sequence"/>
</dbReference>
<evidence type="ECO:0000259" key="4">
    <source>
        <dbReference type="PROSITE" id="PS50871"/>
    </source>
</evidence>
<keyword evidence="3" id="KW-0732">Signal</keyword>
<dbReference type="PROSITE" id="PS50871">
    <property type="entry name" value="C1Q"/>
    <property type="match status" value="2"/>
</dbReference>
<dbReference type="PRINTS" id="PR00007">
    <property type="entry name" value="COMPLEMNTC1Q"/>
</dbReference>
<dbReference type="AlphaFoldDB" id="A0A8W8M0Y7"/>
<dbReference type="GO" id="GO:0005576">
    <property type="term" value="C:extracellular region"/>
    <property type="evidence" value="ECO:0007669"/>
    <property type="project" value="UniProtKB-SubCell"/>
</dbReference>
<dbReference type="InterPro" id="IPR050822">
    <property type="entry name" value="Cerebellin_Synaptic_Org"/>
</dbReference>
<evidence type="ECO:0000313" key="5">
    <source>
        <dbReference type="EnsemblMetazoa" id="G30781.4:cds"/>
    </source>
</evidence>
<protein>
    <recommendedName>
        <fullName evidence="4">C1q domain-containing protein</fullName>
    </recommendedName>
</protein>
<dbReference type="SUPFAM" id="SSF49842">
    <property type="entry name" value="TNF-like"/>
    <property type="match status" value="2"/>
</dbReference>
<dbReference type="SMART" id="SM00110">
    <property type="entry name" value="C1Q"/>
    <property type="match status" value="2"/>
</dbReference>
<evidence type="ECO:0000256" key="1">
    <source>
        <dbReference type="ARBA" id="ARBA00004613"/>
    </source>
</evidence>
<keyword evidence="6" id="KW-1185">Reference proteome</keyword>
<dbReference type="Gene3D" id="2.60.120.40">
    <property type="match status" value="2"/>
</dbReference>
<dbReference type="Pfam" id="PF00386">
    <property type="entry name" value="C1q"/>
    <property type="match status" value="2"/>
</dbReference>
<evidence type="ECO:0000256" key="3">
    <source>
        <dbReference type="ARBA" id="ARBA00022729"/>
    </source>
</evidence>
<evidence type="ECO:0000256" key="2">
    <source>
        <dbReference type="ARBA" id="ARBA00022525"/>
    </source>
</evidence>
<dbReference type="InterPro" id="IPR001073">
    <property type="entry name" value="C1q_dom"/>
</dbReference>
<feature type="domain" description="C1q" evidence="4">
    <location>
        <begin position="19"/>
        <end position="156"/>
    </location>
</feature>
<comment type="subcellular location">
    <subcellularLocation>
        <location evidence="1">Secreted</location>
    </subcellularLocation>
</comment>
<evidence type="ECO:0000313" key="6">
    <source>
        <dbReference type="Proteomes" id="UP000005408"/>
    </source>
</evidence>
<dbReference type="InterPro" id="IPR008983">
    <property type="entry name" value="Tumour_necrosis_fac-like_dom"/>
</dbReference>
<sequence length="314" mass="34239">MSRNNAFLHVVFQNKNLRGKDQGVAFTALLSKVTTLGSREVVKYDNVLTNVGGAYVPSTGIFTAPYKGIYTISCSLMSSPNNSVHLNIMKNGNALSTLYSASGTYPLAAQTLQLLLEKGDKIWIINNHSTKAAELHDHNAFNYQKVGIAMVVFWFLLGLLFLDCSDGVYVHTVQTIHDLGQGKDQAVAFTALLSKVTTLGSKEVVKYDTVLTNVGGAYVPSTGVFTAPYKGIYTISCSLMSSPSNFVHLNIMKNGNALALLYSASGTYPLASQTMQLLLEKGDKIWIQNYNTKTAKMHDHNAFNVFSGVLITRM</sequence>
<dbReference type="PANTHER" id="PTHR22923:SF102">
    <property type="entry name" value="CEREBELLIN 13-RELATED"/>
    <property type="match status" value="1"/>
</dbReference>
<accession>A0A8W8M0Y7</accession>
<keyword evidence="2" id="KW-0964">Secreted</keyword>
<reference evidence="5" key="1">
    <citation type="submission" date="2022-08" db="UniProtKB">
        <authorList>
            <consortium name="EnsemblMetazoa"/>
        </authorList>
    </citation>
    <scope>IDENTIFICATION</scope>
    <source>
        <strain evidence="5">05x7-T-G4-1.051#20</strain>
    </source>
</reference>
<organism evidence="5 6">
    <name type="scientific">Magallana gigas</name>
    <name type="common">Pacific oyster</name>
    <name type="synonym">Crassostrea gigas</name>
    <dbReference type="NCBI Taxonomy" id="29159"/>
    <lineage>
        <taxon>Eukaryota</taxon>
        <taxon>Metazoa</taxon>
        <taxon>Spiralia</taxon>
        <taxon>Lophotrochozoa</taxon>
        <taxon>Mollusca</taxon>
        <taxon>Bivalvia</taxon>
        <taxon>Autobranchia</taxon>
        <taxon>Pteriomorphia</taxon>
        <taxon>Ostreida</taxon>
        <taxon>Ostreoidea</taxon>
        <taxon>Ostreidae</taxon>
        <taxon>Magallana</taxon>
    </lineage>
</organism>